<dbReference type="PANTHER" id="PTHR48081:SF2">
    <property type="entry name" value="ALPHA_BETA-HYDROLASE"/>
    <property type="match status" value="1"/>
</dbReference>
<dbReference type="Proteomes" id="UP001316803">
    <property type="component" value="Unassembled WGS sequence"/>
</dbReference>
<dbReference type="Gene3D" id="3.40.50.1820">
    <property type="entry name" value="alpha/beta hydrolase"/>
    <property type="match status" value="1"/>
</dbReference>
<dbReference type="Pfam" id="PF07859">
    <property type="entry name" value="Abhydrolase_3"/>
    <property type="match status" value="1"/>
</dbReference>
<evidence type="ECO:0000256" key="4">
    <source>
        <dbReference type="SAM" id="Phobius"/>
    </source>
</evidence>
<evidence type="ECO:0000259" key="5">
    <source>
        <dbReference type="Pfam" id="PF07859"/>
    </source>
</evidence>
<comment type="caution">
    <text evidence="6">The sequence shown here is derived from an EMBL/GenBank/DDBJ whole genome shotgun (WGS) entry which is preliminary data.</text>
</comment>
<keyword evidence="2" id="KW-0378">Hydrolase</keyword>
<proteinExistence type="inferred from homology"/>
<dbReference type="AlphaFoldDB" id="A0AAN8E9E9"/>
<name>A0AAN8E9E9_9EURO</name>
<sequence length="398" mass="44588">MPILGPISLVDCAVFVVCLLPQLFIQAGIYDVLLVVVKVLPFLLFQLPYQLIYERYRLPETEQSPFCQNATLFQDIVIRCVRYAFAFIPASIGRVFFSKAVAHPFFRWRLLRHGYLYSPVKYTEVKRHGFTGLWVATEPEKEPDVIIFYCHGGGFSMGSSYFYLEFLIAWLTCLKDRGYKNPACFALEYTLVPDATWPTQFKQTRDAYKFLCSSFGEGSAKKIVVSGDSAGATLVLSLLLQPGALGADSRFEKDERPALAVLLSPWTHMVSELNRNTPSDYLNRDSLHLYASQYAGKLCRTDGIVSPGLSVGRWKNASPTDGLRVIYGAEEVFAPGISEMVKGMEKDGAFVTKHAEPAGIHAWPVVNLFLGGSRDERLKGLVRMTDYVAKSPSLRQDK</sequence>
<dbReference type="PANTHER" id="PTHR48081">
    <property type="entry name" value="AB HYDROLASE SUPERFAMILY PROTEIN C4A8.06C"/>
    <property type="match status" value="1"/>
</dbReference>
<dbReference type="EMBL" id="JAKLMC020000048">
    <property type="protein sequence ID" value="KAK5948370.1"/>
    <property type="molecule type" value="Genomic_DNA"/>
</dbReference>
<feature type="domain" description="Alpha/beta hydrolase fold-3" evidence="5">
    <location>
        <begin position="147"/>
        <end position="363"/>
    </location>
</feature>
<evidence type="ECO:0000256" key="2">
    <source>
        <dbReference type="ARBA" id="ARBA00022801"/>
    </source>
</evidence>
<comment type="similarity">
    <text evidence="1">Belongs to the 'GDXG' lipolytic enzyme family.</text>
</comment>
<keyword evidence="4" id="KW-0472">Membrane</keyword>
<evidence type="ECO:0000256" key="3">
    <source>
        <dbReference type="PROSITE-ProRule" id="PRU10038"/>
    </source>
</evidence>
<dbReference type="PROSITE" id="PS01174">
    <property type="entry name" value="LIPASE_GDXG_SER"/>
    <property type="match status" value="1"/>
</dbReference>
<evidence type="ECO:0000313" key="6">
    <source>
        <dbReference type="EMBL" id="KAK5948370.1"/>
    </source>
</evidence>
<evidence type="ECO:0000313" key="7">
    <source>
        <dbReference type="Proteomes" id="UP001316803"/>
    </source>
</evidence>
<keyword evidence="4" id="KW-1133">Transmembrane helix</keyword>
<dbReference type="GO" id="GO:0016787">
    <property type="term" value="F:hydrolase activity"/>
    <property type="evidence" value="ECO:0007669"/>
    <property type="project" value="UniProtKB-KW"/>
</dbReference>
<reference evidence="6 7" key="1">
    <citation type="submission" date="2022-12" db="EMBL/GenBank/DDBJ databases">
        <title>Genomic features and morphological characterization of a novel Knufia sp. strain isolated from spacecraft assembly facility.</title>
        <authorList>
            <person name="Teixeira M."/>
            <person name="Chander A.M."/>
            <person name="Stajich J.E."/>
            <person name="Venkateswaran K."/>
        </authorList>
    </citation>
    <scope>NUCLEOTIDE SEQUENCE [LARGE SCALE GENOMIC DNA]</scope>
    <source>
        <strain evidence="6 7">FJI-L2-BK-P2</strain>
    </source>
</reference>
<organism evidence="6 7">
    <name type="scientific">Knufia fluminis</name>
    <dbReference type="NCBI Taxonomy" id="191047"/>
    <lineage>
        <taxon>Eukaryota</taxon>
        <taxon>Fungi</taxon>
        <taxon>Dikarya</taxon>
        <taxon>Ascomycota</taxon>
        <taxon>Pezizomycotina</taxon>
        <taxon>Eurotiomycetes</taxon>
        <taxon>Chaetothyriomycetidae</taxon>
        <taxon>Chaetothyriales</taxon>
        <taxon>Trichomeriaceae</taxon>
        <taxon>Knufia</taxon>
    </lineage>
</organism>
<dbReference type="InterPro" id="IPR050300">
    <property type="entry name" value="GDXG_lipolytic_enzyme"/>
</dbReference>
<evidence type="ECO:0000256" key="1">
    <source>
        <dbReference type="ARBA" id="ARBA00010515"/>
    </source>
</evidence>
<dbReference type="InterPro" id="IPR029058">
    <property type="entry name" value="AB_hydrolase_fold"/>
</dbReference>
<dbReference type="InterPro" id="IPR033140">
    <property type="entry name" value="Lipase_GDXG_put_SER_AS"/>
</dbReference>
<keyword evidence="4" id="KW-0812">Transmembrane</keyword>
<gene>
    <name evidence="6" type="ORF">OHC33_010544</name>
</gene>
<feature type="transmembrane region" description="Helical" evidence="4">
    <location>
        <begin position="6"/>
        <end position="25"/>
    </location>
</feature>
<accession>A0AAN8E9E9</accession>
<dbReference type="InterPro" id="IPR013094">
    <property type="entry name" value="AB_hydrolase_3"/>
</dbReference>
<feature type="active site" evidence="3">
    <location>
        <position position="229"/>
    </location>
</feature>
<keyword evidence="7" id="KW-1185">Reference proteome</keyword>
<protein>
    <recommendedName>
        <fullName evidence="5">Alpha/beta hydrolase fold-3 domain-containing protein</fullName>
    </recommendedName>
</protein>
<dbReference type="SUPFAM" id="SSF53474">
    <property type="entry name" value="alpha/beta-Hydrolases"/>
    <property type="match status" value="1"/>
</dbReference>